<proteinExistence type="inferred from homology"/>
<keyword evidence="5" id="KW-1185">Reference proteome</keyword>
<comment type="caution">
    <text evidence="4">The sequence shown here is derived from an EMBL/GenBank/DDBJ whole genome shotgun (WGS) entry which is preliminary data.</text>
</comment>
<evidence type="ECO:0000256" key="1">
    <source>
        <dbReference type="ARBA" id="ARBA00010574"/>
    </source>
</evidence>
<organism evidence="4 5">
    <name type="scientific">Solimonas marina</name>
    <dbReference type="NCBI Taxonomy" id="2714601"/>
    <lineage>
        <taxon>Bacteria</taxon>
        <taxon>Pseudomonadati</taxon>
        <taxon>Pseudomonadota</taxon>
        <taxon>Gammaproteobacteria</taxon>
        <taxon>Nevskiales</taxon>
        <taxon>Nevskiaceae</taxon>
        <taxon>Solimonas</taxon>
    </lineage>
</organism>
<reference evidence="4" key="1">
    <citation type="submission" date="2020-03" db="EMBL/GenBank/DDBJ databases">
        <title>Solimonas marina sp. nov., isolated from deep seawater of the Pacific Ocean.</title>
        <authorList>
            <person name="Liu X."/>
            <person name="Lai Q."/>
            <person name="Sun F."/>
            <person name="Gai Y."/>
            <person name="Li G."/>
            <person name="Shao Z."/>
        </authorList>
    </citation>
    <scope>NUCLEOTIDE SEQUENCE</scope>
    <source>
        <strain evidence="4">C16B3</strain>
    </source>
</reference>
<dbReference type="RefSeq" id="WP_168146643.1">
    <property type="nucleotide sequence ID" value="NZ_JAAVXB010000002.1"/>
</dbReference>
<dbReference type="EMBL" id="JAAVXB010000002">
    <property type="protein sequence ID" value="NKF21371.1"/>
    <property type="molecule type" value="Genomic_DNA"/>
</dbReference>
<evidence type="ECO:0000313" key="5">
    <source>
        <dbReference type="Proteomes" id="UP000653472"/>
    </source>
</evidence>
<comment type="similarity">
    <text evidence="1 2">Belongs to the Iojap/RsfS family.</text>
</comment>
<dbReference type="AlphaFoldDB" id="A0A969W657"/>
<dbReference type="Gene3D" id="3.30.460.10">
    <property type="entry name" value="Beta Polymerase, domain 2"/>
    <property type="match status" value="1"/>
</dbReference>
<comment type="subcellular location">
    <subcellularLocation>
        <location evidence="2">Cytoplasm</location>
    </subcellularLocation>
</comment>
<dbReference type="GO" id="GO:0005737">
    <property type="term" value="C:cytoplasm"/>
    <property type="evidence" value="ECO:0007669"/>
    <property type="project" value="UniProtKB-SubCell"/>
</dbReference>
<dbReference type="Pfam" id="PF02410">
    <property type="entry name" value="RsfS"/>
    <property type="match status" value="1"/>
</dbReference>
<evidence type="ECO:0000256" key="3">
    <source>
        <dbReference type="SAM" id="MobiDB-lite"/>
    </source>
</evidence>
<feature type="region of interest" description="Disordered" evidence="3">
    <location>
        <begin position="124"/>
        <end position="187"/>
    </location>
</feature>
<dbReference type="HAMAP" id="MF_01477">
    <property type="entry name" value="Iojap_RsfS"/>
    <property type="match status" value="1"/>
</dbReference>
<feature type="compositionally biased region" description="Basic residues" evidence="3">
    <location>
        <begin position="127"/>
        <end position="187"/>
    </location>
</feature>
<name>A0A969W657_9GAMM</name>
<dbReference type="GO" id="GO:0042256">
    <property type="term" value="P:cytosolic ribosome assembly"/>
    <property type="evidence" value="ECO:0007669"/>
    <property type="project" value="UniProtKB-UniRule"/>
</dbReference>
<dbReference type="GO" id="GO:0090071">
    <property type="term" value="P:negative regulation of ribosome biogenesis"/>
    <property type="evidence" value="ECO:0007669"/>
    <property type="project" value="UniProtKB-UniRule"/>
</dbReference>
<dbReference type="Proteomes" id="UP000653472">
    <property type="component" value="Unassembled WGS sequence"/>
</dbReference>
<dbReference type="SUPFAM" id="SSF81301">
    <property type="entry name" value="Nucleotidyltransferase"/>
    <property type="match status" value="1"/>
</dbReference>
<dbReference type="InterPro" id="IPR043519">
    <property type="entry name" value="NT_sf"/>
</dbReference>
<dbReference type="GO" id="GO:0043023">
    <property type="term" value="F:ribosomal large subunit binding"/>
    <property type="evidence" value="ECO:0007669"/>
    <property type="project" value="TreeGrafter"/>
</dbReference>
<keyword evidence="2" id="KW-0963">Cytoplasm</keyword>
<dbReference type="PANTHER" id="PTHR21043">
    <property type="entry name" value="IOJAP SUPERFAMILY ORTHOLOG"/>
    <property type="match status" value="1"/>
</dbReference>
<protein>
    <recommendedName>
        <fullName evidence="2">Ribosomal silencing factor RsfS</fullName>
    </recommendedName>
</protein>
<evidence type="ECO:0000313" key="4">
    <source>
        <dbReference type="EMBL" id="NKF21371.1"/>
    </source>
</evidence>
<evidence type="ECO:0000256" key="2">
    <source>
        <dbReference type="HAMAP-Rule" id="MF_01477"/>
    </source>
</evidence>
<keyword evidence="2" id="KW-0810">Translation regulation</keyword>
<dbReference type="PANTHER" id="PTHR21043:SF0">
    <property type="entry name" value="MITOCHONDRIAL ASSEMBLY OF RIBOSOMAL LARGE SUBUNIT PROTEIN 1"/>
    <property type="match status" value="1"/>
</dbReference>
<dbReference type="NCBIfam" id="TIGR00090">
    <property type="entry name" value="rsfS_iojap_ybeB"/>
    <property type="match status" value="1"/>
</dbReference>
<sequence length="187" mass="20029">MPRNTKAATRLDPLATLALNALEDLKGQDITVLDVQKLTTVTDTMIICTGTSNRHVKSLAQNVAEDAKHAGHQPLGLEGTDQGEWVLVDLGGVVVHVMQAQARAFYQLEKLWTVVEEVEEIVPEAKPRKKPAAKKAAKKAPAKKPAAKKVAKTAKKPASKSAVKKAPAKAARKPAAKKAAPRKSAKR</sequence>
<keyword evidence="2" id="KW-0678">Repressor</keyword>
<comment type="function">
    <text evidence="2">Functions as a ribosomal silencing factor. Interacts with ribosomal protein uL14 (rplN), blocking formation of intersubunit bridge B8. Prevents association of the 30S and 50S ribosomal subunits and the formation of functional ribosomes, thus repressing translation.</text>
</comment>
<gene>
    <name evidence="2 4" type="primary">rsfS</name>
    <name evidence="4" type="ORF">G7Y82_03505</name>
</gene>
<dbReference type="GO" id="GO:0017148">
    <property type="term" value="P:negative regulation of translation"/>
    <property type="evidence" value="ECO:0007669"/>
    <property type="project" value="UniProtKB-UniRule"/>
</dbReference>
<dbReference type="InterPro" id="IPR004394">
    <property type="entry name" value="Iojap/RsfS/C7orf30"/>
</dbReference>
<comment type="subunit">
    <text evidence="2">Interacts with ribosomal protein uL14 (rplN).</text>
</comment>
<accession>A0A969W657</accession>